<dbReference type="InterPro" id="IPR028978">
    <property type="entry name" value="Chorismate_lyase_/UTRA_dom_sf"/>
</dbReference>
<keyword evidence="1 4" id="KW-0963">Cytoplasm</keyword>
<accession>A0AAU7KHS8</accession>
<dbReference type="Gene3D" id="3.40.1410.10">
    <property type="entry name" value="Chorismate lyase-like"/>
    <property type="match status" value="1"/>
</dbReference>
<comment type="function">
    <text evidence="4">Removes the pyruvyl group from chorismate, with concomitant aromatization of the ring, to provide 4-hydroxybenzoate (4HB) for the ubiquinone pathway.</text>
</comment>
<protein>
    <recommendedName>
        <fullName evidence="4">Probable chorismate pyruvate-lyase</fullName>
        <shortName evidence="4">CL</shortName>
        <shortName evidence="4">CPL</shortName>
        <ecNumber evidence="4">4.1.3.40</ecNumber>
    </recommendedName>
</protein>
<dbReference type="EC" id="4.1.3.40" evidence="4"/>
<comment type="pathway">
    <text evidence="4">Cofactor biosynthesis; ubiquinone biosynthesis.</text>
</comment>
<dbReference type="GO" id="GO:0005829">
    <property type="term" value="C:cytosol"/>
    <property type="evidence" value="ECO:0007669"/>
    <property type="project" value="TreeGrafter"/>
</dbReference>
<keyword evidence="2 4" id="KW-0831">Ubiquinone biosynthesis</keyword>
<dbReference type="GO" id="GO:0008813">
    <property type="term" value="F:chorismate lyase activity"/>
    <property type="evidence" value="ECO:0007669"/>
    <property type="project" value="UniProtKB-UniRule"/>
</dbReference>
<evidence type="ECO:0000256" key="3">
    <source>
        <dbReference type="ARBA" id="ARBA00023239"/>
    </source>
</evidence>
<proteinExistence type="inferred from homology"/>
<dbReference type="PANTHER" id="PTHR38683:SF1">
    <property type="entry name" value="CHORISMATE PYRUVATE-LYASE"/>
    <property type="match status" value="1"/>
</dbReference>
<gene>
    <name evidence="4" type="primary">ubiC</name>
    <name evidence="6" type="ORF">NFG58_21250</name>
</gene>
<sequence>MTQLPSTFRSLGERSGSEPGNPAPATAASPNADAADIVDPGWVSLASGGIAVPADWHAWLASRDSLTERLIEAAGAGHFRVRLLAEAKGLPWPDEAHVLGLASDEQAWLREVALCVDEEPWVVARSVAPIVERHDAPFEGLGETSLGSWLFRQPDLERSAIQIGRNTRPIHGYTGLWQRRSVFRHSGWVLLVQESFMPTMGRALSLSASATG</sequence>
<dbReference type="SUPFAM" id="SSF64288">
    <property type="entry name" value="Chorismate lyase-like"/>
    <property type="match status" value="1"/>
</dbReference>
<dbReference type="InterPro" id="IPR007440">
    <property type="entry name" value="Chorismate--pyruvate_lyase"/>
</dbReference>
<dbReference type="EMBL" id="CP098827">
    <property type="protein sequence ID" value="XBO71086.1"/>
    <property type="molecule type" value="Genomic_DNA"/>
</dbReference>
<evidence type="ECO:0000313" key="6">
    <source>
        <dbReference type="EMBL" id="XBO71086.1"/>
    </source>
</evidence>
<dbReference type="GO" id="GO:0042866">
    <property type="term" value="P:pyruvate biosynthetic process"/>
    <property type="evidence" value="ECO:0007669"/>
    <property type="project" value="UniProtKB-UniRule"/>
</dbReference>
<evidence type="ECO:0000256" key="1">
    <source>
        <dbReference type="ARBA" id="ARBA00022490"/>
    </source>
</evidence>
<dbReference type="RefSeq" id="WP_348827323.1">
    <property type="nucleotide sequence ID" value="NZ_CP098827.1"/>
</dbReference>
<keyword evidence="4" id="KW-0670">Pyruvate</keyword>
<comment type="subcellular location">
    <subcellularLocation>
        <location evidence="4">Cytoplasm</location>
    </subcellularLocation>
</comment>
<reference evidence="6" key="1">
    <citation type="submission" date="2022-06" db="EMBL/GenBank/DDBJ databases">
        <title>A novel DMS-producing enzyme.</title>
        <authorList>
            <person name="Zhang Y."/>
        </authorList>
    </citation>
    <scope>NUCLEOTIDE SEQUENCE</scope>
    <source>
        <strain evidence="6">RT37</strain>
    </source>
</reference>
<feature type="region of interest" description="Disordered" evidence="5">
    <location>
        <begin position="1"/>
        <end position="32"/>
    </location>
</feature>
<keyword evidence="3 4" id="KW-0456">Lyase</keyword>
<dbReference type="PANTHER" id="PTHR38683">
    <property type="entry name" value="CHORISMATE PYRUVATE-LYASE"/>
    <property type="match status" value="1"/>
</dbReference>
<dbReference type="HAMAP" id="MF_01632">
    <property type="entry name" value="UbiC"/>
    <property type="match status" value="1"/>
</dbReference>
<comment type="caution">
    <text evidence="4">Lacks conserved residue(s) required for the propagation of feature annotation.</text>
</comment>
<dbReference type="GO" id="GO:0006744">
    <property type="term" value="P:ubiquinone biosynthetic process"/>
    <property type="evidence" value="ECO:0007669"/>
    <property type="project" value="UniProtKB-UniRule"/>
</dbReference>
<comment type="similarity">
    <text evidence="4">Belongs to the UbiC family.</text>
</comment>
<organism evidence="6">
    <name type="scientific">Halomonas sp. RT37</name>
    <dbReference type="NCBI Taxonomy" id="2950872"/>
    <lineage>
        <taxon>Bacteria</taxon>
        <taxon>Pseudomonadati</taxon>
        <taxon>Pseudomonadota</taxon>
        <taxon>Gammaproteobacteria</taxon>
        <taxon>Oceanospirillales</taxon>
        <taxon>Halomonadaceae</taxon>
        <taxon>Halomonas</taxon>
    </lineage>
</organism>
<feature type="binding site" evidence="4">
    <location>
        <position position="194"/>
    </location>
    <ligand>
        <name>substrate</name>
    </ligand>
</feature>
<dbReference type="Pfam" id="PF04345">
    <property type="entry name" value="Chor_lyase"/>
    <property type="match status" value="1"/>
</dbReference>
<evidence type="ECO:0000256" key="4">
    <source>
        <dbReference type="HAMAP-Rule" id="MF_01632"/>
    </source>
</evidence>
<dbReference type="AlphaFoldDB" id="A0AAU7KHS8"/>
<evidence type="ECO:0000256" key="2">
    <source>
        <dbReference type="ARBA" id="ARBA00022688"/>
    </source>
</evidence>
<name>A0AAU7KHS8_9GAMM</name>
<evidence type="ECO:0000256" key="5">
    <source>
        <dbReference type="SAM" id="MobiDB-lite"/>
    </source>
</evidence>
<feature type="binding site" evidence="4">
    <location>
        <position position="146"/>
    </location>
    <ligand>
        <name>substrate</name>
    </ligand>
</feature>
<feature type="binding site" evidence="4">
    <location>
        <position position="110"/>
    </location>
    <ligand>
        <name>substrate</name>
    </ligand>
</feature>
<comment type="catalytic activity">
    <reaction evidence="4">
        <text>chorismate = 4-hydroxybenzoate + pyruvate</text>
        <dbReference type="Rhea" id="RHEA:16505"/>
        <dbReference type="ChEBI" id="CHEBI:15361"/>
        <dbReference type="ChEBI" id="CHEBI:17879"/>
        <dbReference type="ChEBI" id="CHEBI:29748"/>
        <dbReference type="EC" id="4.1.3.40"/>
    </reaction>
</comment>
<feature type="compositionally biased region" description="Low complexity" evidence="5">
    <location>
        <begin position="19"/>
        <end position="32"/>
    </location>
</feature>